<feature type="transmembrane region" description="Helical" evidence="8">
    <location>
        <begin position="179"/>
        <end position="203"/>
    </location>
</feature>
<evidence type="ECO:0000256" key="3">
    <source>
        <dbReference type="ARBA" id="ARBA00022824"/>
    </source>
</evidence>
<reference evidence="9" key="1">
    <citation type="submission" date="2024-02" db="EMBL/GenBank/DDBJ databases">
        <authorList>
            <consortium name="ELIXIR-Norway"/>
            <consortium name="Elixir Norway"/>
        </authorList>
    </citation>
    <scope>NUCLEOTIDE SEQUENCE</scope>
</reference>
<feature type="transmembrane region" description="Helical" evidence="8">
    <location>
        <begin position="130"/>
        <end position="150"/>
    </location>
</feature>
<dbReference type="Gene3D" id="1.10.472.100">
    <property type="entry name" value="Presenilin"/>
    <property type="match status" value="1"/>
</dbReference>
<keyword evidence="4 8" id="KW-0914">Notch signaling pathway</keyword>
<dbReference type="EC" id="3.4.23.-" evidence="8"/>
<dbReference type="Pfam" id="PF01080">
    <property type="entry name" value="Presenilin"/>
    <property type="match status" value="2"/>
</dbReference>
<evidence type="ECO:0000256" key="7">
    <source>
        <dbReference type="ARBA" id="ARBA00023136"/>
    </source>
</evidence>
<feature type="transmembrane region" description="Helical" evidence="8">
    <location>
        <begin position="444"/>
        <end position="463"/>
    </location>
</feature>
<feature type="transmembrane region" description="Helical" evidence="8">
    <location>
        <begin position="12"/>
        <end position="31"/>
    </location>
</feature>
<feature type="transmembrane region" description="Helical" evidence="8">
    <location>
        <begin position="103"/>
        <end position="124"/>
    </location>
</feature>
<evidence type="ECO:0000256" key="4">
    <source>
        <dbReference type="ARBA" id="ARBA00022976"/>
    </source>
</evidence>
<dbReference type="Proteomes" id="UP001497512">
    <property type="component" value="Chromosome 7"/>
</dbReference>
<comment type="domain">
    <text evidence="8">The PAL motif is required for normal active site conformation.</text>
</comment>
<comment type="function">
    <text evidence="8">Probable subunit of the gamma-secretase complex, an endoprotease complex that catalyzes the intramembrane cleavage of integral membrane proteins such as Notch receptors.</text>
</comment>
<comment type="subunit">
    <text evidence="8">Homodimer.</text>
</comment>
<protein>
    <recommendedName>
        <fullName evidence="8">Presenilin</fullName>
        <ecNumber evidence="8">3.4.23.-</ecNumber>
    </recommendedName>
</protein>
<dbReference type="SMART" id="SM00730">
    <property type="entry name" value="PSN"/>
    <property type="match status" value="1"/>
</dbReference>
<accession>A0ABP0UWW9</accession>
<keyword evidence="2 8" id="KW-0812">Transmembrane</keyword>
<evidence type="ECO:0000256" key="6">
    <source>
        <dbReference type="ARBA" id="ARBA00023034"/>
    </source>
</evidence>
<keyword evidence="6 8" id="KW-0333">Golgi apparatus</keyword>
<feature type="transmembrane region" description="Helical" evidence="8">
    <location>
        <begin position="68"/>
        <end position="91"/>
    </location>
</feature>
<evidence type="ECO:0000313" key="9">
    <source>
        <dbReference type="EMBL" id="CAK9231431.1"/>
    </source>
</evidence>
<gene>
    <name evidence="9" type="ORF">CSSPTR1EN2_LOCUS20610</name>
</gene>
<feature type="transmembrane region" description="Helical" evidence="8">
    <location>
        <begin position="155"/>
        <end position="173"/>
    </location>
</feature>
<dbReference type="PANTHER" id="PTHR10202">
    <property type="entry name" value="PRESENILIN"/>
    <property type="match status" value="1"/>
</dbReference>
<keyword evidence="7 8" id="KW-0472">Membrane</keyword>
<evidence type="ECO:0000256" key="8">
    <source>
        <dbReference type="RuleBase" id="RU361148"/>
    </source>
</evidence>
<keyword evidence="10" id="KW-1185">Reference proteome</keyword>
<dbReference type="InterPro" id="IPR001108">
    <property type="entry name" value="Peptidase_A22A"/>
</dbReference>
<sequence>MEKAILESVGGEIVSIVTPVSICMLLVVLLVHTLTPHGSVVAPIATVAMMVYSEKPNDSLFEKLRGGFLNGIIFVCIVMIVTFVLFGLFYFRFTKCLRVYMGFSAFMVLAWMGGTVMVELIQFFSIPIDVITFGICLINFASVGVIAVFFCQMPIVLTQGYLVVIGMLVAFWFTKLPEWTTWTLLISMAVYDIMAVLAPVGPLKMLLELAMTRDEEIPALIYEARPVLPRQMPGPPPTSSSSTTVQPRRWSHLGAPPHSLLNIAIGRGNSAGLNVDSDNFQTSNLGTVGGHELMNFVTEPPIAPEAGLLGSRLVSSTEDAGTLNSVSSVLAGHQPIDPNVDEDTVPLVNPGTRNMAAVDRMELGTQMQPRDLDEDELERNDEGFGLGVSGALKLGLGDFVFYSVLVGRAAMYDLMTVYACYLAIVGGLGATLILLAVWRRAMPALPISISLGVVFYFLTRLIMDPFVVDLATHLVFF</sequence>
<keyword evidence="5 8" id="KW-1133">Transmembrane helix</keyword>
<name>A0ABP0UWW9_9BRYO</name>
<dbReference type="EMBL" id="OZ019899">
    <property type="protein sequence ID" value="CAK9231431.1"/>
    <property type="molecule type" value="Genomic_DNA"/>
</dbReference>
<dbReference type="InterPro" id="IPR042524">
    <property type="entry name" value="Presenilin_C"/>
</dbReference>
<dbReference type="PRINTS" id="PR01072">
    <property type="entry name" value="PRESENILIN"/>
</dbReference>
<comment type="similarity">
    <text evidence="1 8">Belongs to the peptidase A22A family.</text>
</comment>
<dbReference type="PANTHER" id="PTHR10202:SF13">
    <property type="entry name" value="PRESENILIN HOMOLOG"/>
    <property type="match status" value="1"/>
</dbReference>
<evidence type="ECO:0000256" key="5">
    <source>
        <dbReference type="ARBA" id="ARBA00022989"/>
    </source>
</evidence>
<evidence type="ECO:0000313" key="10">
    <source>
        <dbReference type="Proteomes" id="UP001497512"/>
    </source>
</evidence>
<comment type="subcellular location">
    <subcellularLocation>
        <location evidence="8">Endoplasmic reticulum membrane</location>
        <topology evidence="8">Multi-pass membrane protein</topology>
    </subcellularLocation>
    <subcellularLocation>
        <location evidence="8">Golgi apparatus membrane</location>
        <topology evidence="8">Multi-pass membrane protein</topology>
    </subcellularLocation>
</comment>
<evidence type="ECO:0000256" key="1">
    <source>
        <dbReference type="ARBA" id="ARBA00008604"/>
    </source>
</evidence>
<feature type="transmembrane region" description="Helical" evidence="8">
    <location>
        <begin position="418"/>
        <end position="438"/>
    </location>
</feature>
<dbReference type="InterPro" id="IPR006639">
    <property type="entry name" value="Preselin/SPP"/>
</dbReference>
<keyword evidence="8" id="KW-0645">Protease</keyword>
<proteinExistence type="inferred from homology"/>
<evidence type="ECO:0000256" key="2">
    <source>
        <dbReference type="ARBA" id="ARBA00022692"/>
    </source>
</evidence>
<keyword evidence="3 8" id="KW-0256">Endoplasmic reticulum</keyword>
<keyword evidence="8" id="KW-0378">Hydrolase</keyword>
<organism evidence="9 10">
    <name type="scientific">Sphagnum troendelagicum</name>
    <dbReference type="NCBI Taxonomy" id="128251"/>
    <lineage>
        <taxon>Eukaryota</taxon>
        <taxon>Viridiplantae</taxon>
        <taxon>Streptophyta</taxon>
        <taxon>Embryophyta</taxon>
        <taxon>Bryophyta</taxon>
        <taxon>Sphagnophytina</taxon>
        <taxon>Sphagnopsida</taxon>
        <taxon>Sphagnales</taxon>
        <taxon>Sphagnaceae</taxon>
        <taxon>Sphagnum</taxon>
    </lineage>
</organism>